<dbReference type="InterPro" id="IPR039506">
    <property type="entry name" value="SPOB_a"/>
</dbReference>
<evidence type="ECO:0000256" key="1">
    <source>
        <dbReference type="ARBA" id="ARBA00022553"/>
    </source>
</evidence>
<dbReference type="Proteomes" id="UP001145050">
    <property type="component" value="Unassembled WGS sequence"/>
</dbReference>
<dbReference type="InterPro" id="IPR037100">
    <property type="entry name" value="Spo0B_C_sf"/>
</dbReference>
<dbReference type="AlphaFoldDB" id="A0A9X4AL54"/>
<evidence type="ECO:0000259" key="4">
    <source>
        <dbReference type="Pfam" id="PF14689"/>
    </source>
</evidence>
<sequence>MKENEVIDILSHYRHDYLNQLQLIQGYVMMGKTDKVQQKLNEIVALAHEERKLSNLHIPKTALWIIRFNSLHTNMRFDYQVKDIQLPLSDVDDEVYRHCVRTVETVEWYSDQMEMYNGNITIRQDNQNNVWLDFLIMGIFSNKDEMVEELSGMSFLHHVTYKEVDKKIRCSMSIQCK</sequence>
<evidence type="ECO:0000256" key="2">
    <source>
        <dbReference type="ARBA" id="ARBA00022679"/>
    </source>
</evidence>
<evidence type="ECO:0000313" key="5">
    <source>
        <dbReference type="EMBL" id="MDC3423881.1"/>
    </source>
</evidence>
<reference evidence="5" key="1">
    <citation type="submission" date="2022-06" db="EMBL/GenBank/DDBJ databases">
        <title>Aquibacillus sp. a new bacterium isolated from soil saline samples.</title>
        <authorList>
            <person name="Galisteo C."/>
            <person name="De La Haba R."/>
            <person name="Sanchez-Porro C."/>
            <person name="Ventosa A."/>
        </authorList>
    </citation>
    <scope>NUCLEOTIDE SEQUENCE</scope>
    <source>
        <strain evidence="5">3ASR75-11</strain>
    </source>
</reference>
<keyword evidence="6" id="KW-1185">Reference proteome</keyword>
<dbReference type="Gene3D" id="3.30.565.30">
    <property type="entry name" value="Sporulation initiation phosphotransferase B (SpoOB), C-terminal domain"/>
    <property type="match status" value="1"/>
</dbReference>
<proteinExistence type="predicted"/>
<dbReference type="SUPFAM" id="SSF55890">
    <property type="entry name" value="Sporulation response regulatory protein Spo0B"/>
    <property type="match status" value="1"/>
</dbReference>
<dbReference type="Pfam" id="PF14689">
    <property type="entry name" value="SPOB_a"/>
    <property type="match status" value="1"/>
</dbReference>
<keyword evidence="2" id="KW-0808">Transferase</keyword>
<protein>
    <submittedName>
        <fullName evidence="5">Spo0B domain-containing protein</fullName>
    </submittedName>
</protein>
<evidence type="ECO:0000256" key="3">
    <source>
        <dbReference type="ARBA" id="ARBA00022777"/>
    </source>
</evidence>
<name>A0A9X4AL54_9BACI</name>
<accession>A0A9X4AL54</accession>
<dbReference type="GO" id="GO:0000155">
    <property type="term" value="F:phosphorelay sensor kinase activity"/>
    <property type="evidence" value="ECO:0007669"/>
    <property type="project" value="InterPro"/>
</dbReference>
<organism evidence="5 6">
    <name type="scientific">Terrihalobacillus insolitus</name>
    <dbReference type="NCBI Taxonomy" id="2950438"/>
    <lineage>
        <taxon>Bacteria</taxon>
        <taxon>Bacillati</taxon>
        <taxon>Bacillota</taxon>
        <taxon>Bacilli</taxon>
        <taxon>Bacillales</taxon>
        <taxon>Bacillaceae</taxon>
        <taxon>Terrihalobacillus</taxon>
    </lineage>
</organism>
<evidence type="ECO:0000313" key="6">
    <source>
        <dbReference type="Proteomes" id="UP001145050"/>
    </source>
</evidence>
<dbReference type="InterPro" id="IPR016120">
    <property type="entry name" value="Sig_transdc_His_kin_SpoOB"/>
</dbReference>
<gene>
    <name evidence="5" type="ORF">NC797_05070</name>
</gene>
<keyword evidence="3" id="KW-0418">Kinase</keyword>
<keyword evidence="1" id="KW-0597">Phosphoprotein</keyword>
<dbReference type="EMBL" id="JAMQKB010000003">
    <property type="protein sequence ID" value="MDC3423881.1"/>
    <property type="molecule type" value="Genomic_DNA"/>
</dbReference>
<comment type="caution">
    <text evidence="5">The sequence shown here is derived from an EMBL/GenBank/DDBJ whole genome shotgun (WGS) entry which is preliminary data.</text>
</comment>
<feature type="domain" description="SpoOB alpha-helical" evidence="4">
    <location>
        <begin position="4"/>
        <end position="56"/>
    </location>
</feature>
<dbReference type="Gene3D" id="1.10.287.130">
    <property type="match status" value="1"/>
</dbReference>
<dbReference type="RefSeq" id="WP_272435660.1">
    <property type="nucleotide sequence ID" value="NZ_JAMQKB010000003.1"/>
</dbReference>